<evidence type="ECO:0000313" key="2">
    <source>
        <dbReference type="EMBL" id="MBA8803016.1"/>
    </source>
</evidence>
<protein>
    <submittedName>
        <fullName evidence="2">Uncharacterized protein</fullName>
    </submittedName>
</protein>
<dbReference type="AlphaFoldDB" id="A0A7W3IYI1"/>
<accession>A0A7W3IYI1</accession>
<sequence length="101" mass="10943">MRGSLTIEEFEGRVAAALVVPTKEGLARLTSDVPGDTIALPPVQPLEVGHPLRGPRRRLWLAALAVGVFTGASATALVMHEQNKVPDHCMVMEHGKFYRVC</sequence>
<organism evidence="2 3">
    <name type="scientific">Nocardioides ginsengisegetis</name>
    <dbReference type="NCBI Taxonomy" id="661491"/>
    <lineage>
        <taxon>Bacteria</taxon>
        <taxon>Bacillati</taxon>
        <taxon>Actinomycetota</taxon>
        <taxon>Actinomycetes</taxon>
        <taxon>Propionibacteriales</taxon>
        <taxon>Nocardioidaceae</taxon>
        <taxon>Nocardioides</taxon>
    </lineage>
</organism>
<keyword evidence="3" id="KW-1185">Reference proteome</keyword>
<dbReference type="Proteomes" id="UP000580910">
    <property type="component" value="Unassembled WGS sequence"/>
</dbReference>
<keyword evidence="1" id="KW-0472">Membrane</keyword>
<comment type="caution">
    <text evidence="2">The sequence shown here is derived from an EMBL/GenBank/DDBJ whole genome shotgun (WGS) entry which is preliminary data.</text>
</comment>
<evidence type="ECO:0000313" key="3">
    <source>
        <dbReference type="Proteomes" id="UP000580910"/>
    </source>
</evidence>
<gene>
    <name evidence="2" type="ORF">FB382_001307</name>
</gene>
<name>A0A7W3IYI1_9ACTN</name>
<evidence type="ECO:0000256" key="1">
    <source>
        <dbReference type="SAM" id="Phobius"/>
    </source>
</evidence>
<keyword evidence="1" id="KW-1133">Transmembrane helix</keyword>
<dbReference type="EMBL" id="JACGXA010000001">
    <property type="protein sequence ID" value="MBA8803016.1"/>
    <property type="molecule type" value="Genomic_DNA"/>
</dbReference>
<proteinExistence type="predicted"/>
<reference evidence="2 3" key="1">
    <citation type="submission" date="2020-07" db="EMBL/GenBank/DDBJ databases">
        <title>Sequencing the genomes of 1000 actinobacteria strains.</title>
        <authorList>
            <person name="Klenk H.-P."/>
        </authorList>
    </citation>
    <scope>NUCLEOTIDE SEQUENCE [LARGE SCALE GENOMIC DNA]</scope>
    <source>
        <strain evidence="2 3">DSM 21349</strain>
    </source>
</reference>
<feature type="transmembrane region" description="Helical" evidence="1">
    <location>
        <begin position="59"/>
        <end position="79"/>
    </location>
</feature>
<keyword evidence="1" id="KW-0812">Transmembrane</keyword>